<evidence type="ECO:0000256" key="5">
    <source>
        <dbReference type="ARBA" id="ARBA00022840"/>
    </source>
</evidence>
<dbReference type="PROSITE" id="PS51217">
    <property type="entry name" value="UVRD_HELICASE_CTER"/>
    <property type="match status" value="1"/>
</dbReference>
<evidence type="ECO:0000256" key="12">
    <source>
        <dbReference type="PROSITE-ProRule" id="PRU00560"/>
    </source>
</evidence>
<dbReference type="InterPro" id="IPR013986">
    <property type="entry name" value="DExx_box_DNA_helicase_dom_sf"/>
</dbReference>
<keyword evidence="6" id="KW-0238">DNA-binding</keyword>
<evidence type="ECO:0000256" key="9">
    <source>
        <dbReference type="ARBA" id="ARBA00034808"/>
    </source>
</evidence>
<proteinExistence type="inferred from homology"/>
<evidence type="ECO:0000259" key="14">
    <source>
        <dbReference type="PROSITE" id="PS51198"/>
    </source>
</evidence>
<comment type="similarity">
    <text evidence="1">Belongs to the helicase family. UvrD subfamily.</text>
</comment>
<gene>
    <name evidence="16" type="ORF">RZS28_19825</name>
</gene>
<reference evidence="16 17" key="1">
    <citation type="submission" date="2023-10" db="EMBL/GenBank/DDBJ databases">
        <title>Novel methanotroph of the genus Methylocapsa from a subarctic wetland.</title>
        <authorList>
            <person name="Belova S.E."/>
            <person name="Oshkin I.Y."/>
            <person name="Miroshnikov K."/>
            <person name="Dedysh S.N."/>
        </authorList>
    </citation>
    <scope>NUCLEOTIDE SEQUENCE [LARGE SCALE GENOMIC DNA]</scope>
    <source>
        <strain evidence="16 17">RX1</strain>
        <plasmid evidence="16 17">pRX1</plasmid>
    </source>
</reference>
<keyword evidence="2 12" id="KW-0547">Nucleotide-binding</keyword>
<evidence type="ECO:0000256" key="7">
    <source>
        <dbReference type="ARBA" id="ARBA00023235"/>
    </source>
</evidence>
<dbReference type="Pfam" id="PF00580">
    <property type="entry name" value="UvrD-helicase"/>
    <property type="match status" value="1"/>
</dbReference>
<dbReference type="SUPFAM" id="SSF52540">
    <property type="entry name" value="P-loop containing nucleoside triphosphate hydrolases"/>
    <property type="match status" value="1"/>
</dbReference>
<evidence type="ECO:0000256" key="2">
    <source>
        <dbReference type="ARBA" id="ARBA00022741"/>
    </source>
</evidence>
<evidence type="ECO:0000256" key="10">
    <source>
        <dbReference type="ARBA" id="ARBA00034923"/>
    </source>
</evidence>
<dbReference type="PROSITE" id="PS51198">
    <property type="entry name" value="UVRD_HELICASE_ATP_BIND"/>
    <property type="match status" value="1"/>
</dbReference>
<feature type="region of interest" description="Disordered" evidence="13">
    <location>
        <begin position="1"/>
        <end position="36"/>
    </location>
</feature>
<evidence type="ECO:0000256" key="4">
    <source>
        <dbReference type="ARBA" id="ARBA00022806"/>
    </source>
</evidence>
<sequence length="715" mass="79361">MSRFSDPFLDPLYDPLADPASWDEPPRPAWDEAPPPIGEELVSAASFEAFAANLTKTQVEAAAHPGPILVLAGAGTGKTSTLTAAVVHRIAVDRIPPSRILAVTFTNKAAGEMTARIRAALGGQGAPSWVGTYHGLAARQLRDAPEIAGLRPGFDILDGDDSRRLIKRTMKALNLAGGDEGEVNARDPLKIMCNRISKFKDNLMTPQGASAWVDRKIGDAERSREAIDAAGLRAAVRVYADYQPRLRDANAADFGDLLLWPTLAMQRNEDYLDRWASRFEWIHADEYQDVNFAQYCWLKALASSHGRIFVVGDDDQSIYSWRGSDITFIRRFTKEFPAAVQVRLEENFRSTGHILAAANAVIAQDKKRLGKTLFTKKEQGAPIEIVAFRDAQAEAAAIVLEIQLRHAEGAGWDEMAILYRNNFLSRGFEEALMRAHIPHVLVGDVGFYQRAEIKDALALLRLAATPNERQSDEAFRRVINEPRRGFGAKTMDAIEAEAAFRNVSLLRALETTPLPPKARAAGLLFVDQIRRIADDHSHTLADQLSLLLDATGYRAMLRDSKAEDAEGRLENLGELVELAGSFHAARELLDHASLATSRPDEDETARVRLMTLHKAKGLEFPQVFLPAWESGSFPSDYGDLGEERRLAYVALTRGMRRIAITHCGFRRGPASPSSFIDDIPDADRVQGWLRDQGRRGADRSQHLDRERQMAPYRRF</sequence>
<accession>A0ABZ0I0M5</accession>
<feature type="domain" description="UvrD-like helicase ATP-binding" evidence="14">
    <location>
        <begin position="51"/>
        <end position="351"/>
    </location>
</feature>
<keyword evidence="7" id="KW-0413">Isomerase</keyword>
<dbReference type="InterPro" id="IPR027417">
    <property type="entry name" value="P-loop_NTPase"/>
</dbReference>
<dbReference type="Pfam" id="PF13361">
    <property type="entry name" value="UvrD_C"/>
    <property type="match status" value="1"/>
</dbReference>
<dbReference type="Gene3D" id="3.40.50.300">
    <property type="entry name" value="P-loop containing nucleotide triphosphate hydrolases"/>
    <property type="match status" value="2"/>
</dbReference>
<dbReference type="PANTHER" id="PTHR11070:SF2">
    <property type="entry name" value="ATP-DEPENDENT DNA HELICASE SRS2"/>
    <property type="match status" value="1"/>
</dbReference>
<comment type="catalytic activity">
    <reaction evidence="8">
        <text>Couples ATP hydrolysis with the unwinding of duplex DNA by translocating in the 3'-5' direction.</text>
        <dbReference type="EC" id="5.6.2.4"/>
    </reaction>
</comment>
<dbReference type="CDD" id="cd17932">
    <property type="entry name" value="DEXQc_UvrD"/>
    <property type="match status" value="1"/>
</dbReference>
<evidence type="ECO:0000313" key="16">
    <source>
        <dbReference type="EMBL" id="WOJ91696.1"/>
    </source>
</evidence>
<dbReference type="PANTHER" id="PTHR11070">
    <property type="entry name" value="UVRD / RECB / PCRA DNA HELICASE FAMILY MEMBER"/>
    <property type="match status" value="1"/>
</dbReference>
<dbReference type="EC" id="5.6.2.4" evidence="9"/>
<geneLocation type="plasmid" evidence="16 17">
    <name>pRX1</name>
</geneLocation>
<dbReference type="Gene3D" id="1.10.486.10">
    <property type="entry name" value="PCRA, domain 4"/>
    <property type="match status" value="1"/>
</dbReference>
<keyword evidence="4 12" id="KW-0347">Helicase</keyword>
<dbReference type="InterPro" id="IPR014017">
    <property type="entry name" value="DNA_helicase_UvrD-like_C"/>
</dbReference>
<dbReference type="CDD" id="cd18807">
    <property type="entry name" value="SF1_C_UvrD"/>
    <property type="match status" value="1"/>
</dbReference>
<dbReference type="InterPro" id="IPR000212">
    <property type="entry name" value="DNA_helicase_UvrD/REP"/>
</dbReference>
<feature type="region of interest" description="Disordered" evidence="13">
    <location>
        <begin position="690"/>
        <end position="715"/>
    </location>
</feature>
<dbReference type="RefSeq" id="WP_318655123.1">
    <property type="nucleotide sequence ID" value="NZ_CP136863.1"/>
</dbReference>
<comment type="catalytic activity">
    <reaction evidence="11">
        <text>ATP + H2O = ADP + phosphate + H(+)</text>
        <dbReference type="Rhea" id="RHEA:13065"/>
        <dbReference type="ChEBI" id="CHEBI:15377"/>
        <dbReference type="ChEBI" id="CHEBI:15378"/>
        <dbReference type="ChEBI" id="CHEBI:30616"/>
        <dbReference type="ChEBI" id="CHEBI:43474"/>
        <dbReference type="ChEBI" id="CHEBI:456216"/>
        <dbReference type="EC" id="5.6.2.4"/>
    </reaction>
</comment>
<dbReference type="Gene3D" id="1.10.10.160">
    <property type="match status" value="1"/>
</dbReference>
<dbReference type="Proteomes" id="UP001626536">
    <property type="component" value="Plasmid pRX1"/>
</dbReference>
<keyword evidence="3 12" id="KW-0378">Hydrolase</keyword>
<evidence type="ECO:0000256" key="8">
    <source>
        <dbReference type="ARBA" id="ARBA00034617"/>
    </source>
</evidence>
<evidence type="ECO:0000256" key="3">
    <source>
        <dbReference type="ARBA" id="ARBA00022801"/>
    </source>
</evidence>
<feature type="binding site" evidence="12">
    <location>
        <begin position="72"/>
        <end position="79"/>
    </location>
    <ligand>
        <name>ATP</name>
        <dbReference type="ChEBI" id="CHEBI:30616"/>
    </ligand>
</feature>
<keyword evidence="17" id="KW-1185">Reference proteome</keyword>
<feature type="compositionally biased region" description="Basic and acidic residues" evidence="13">
    <location>
        <begin position="691"/>
        <end position="708"/>
    </location>
</feature>
<dbReference type="EMBL" id="CP136863">
    <property type="protein sequence ID" value="WOJ91696.1"/>
    <property type="molecule type" value="Genomic_DNA"/>
</dbReference>
<dbReference type="InterPro" id="IPR014016">
    <property type="entry name" value="UvrD-like_ATP-bd"/>
</dbReference>
<keyword evidence="16" id="KW-0614">Plasmid</keyword>
<name>A0ABZ0I0M5_9HYPH</name>
<feature type="domain" description="UvrD-like helicase C-terminal" evidence="15">
    <location>
        <begin position="352"/>
        <end position="617"/>
    </location>
</feature>
<evidence type="ECO:0000256" key="11">
    <source>
        <dbReference type="ARBA" id="ARBA00048988"/>
    </source>
</evidence>
<organism evidence="16 17">
    <name type="scientific">Methylocapsa polymorpha</name>
    <dbReference type="NCBI Taxonomy" id="3080828"/>
    <lineage>
        <taxon>Bacteria</taxon>
        <taxon>Pseudomonadati</taxon>
        <taxon>Pseudomonadota</taxon>
        <taxon>Alphaproteobacteria</taxon>
        <taxon>Hyphomicrobiales</taxon>
        <taxon>Beijerinckiaceae</taxon>
        <taxon>Methylocapsa</taxon>
    </lineage>
</organism>
<evidence type="ECO:0000256" key="13">
    <source>
        <dbReference type="SAM" id="MobiDB-lite"/>
    </source>
</evidence>
<evidence type="ECO:0000256" key="1">
    <source>
        <dbReference type="ARBA" id="ARBA00009922"/>
    </source>
</evidence>
<evidence type="ECO:0000259" key="15">
    <source>
        <dbReference type="PROSITE" id="PS51217"/>
    </source>
</evidence>
<evidence type="ECO:0000256" key="6">
    <source>
        <dbReference type="ARBA" id="ARBA00023125"/>
    </source>
</evidence>
<keyword evidence="5 12" id="KW-0067">ATP-binding</keyword>
<protein>
    <recommendedName>
        <fullName evidence="9">DNA 3'-5' helicase</fullName>
        <ecNumber evidence="9">5.6.2.4</ecNumber>
    </recommendedName>
    <alternativeName>
        <fullName evidence="10">DNA 3'-5' helicase II</fullName>
    </alternativeName>
</protein>
<evidence type="ECO:0000313" key="17">
    <source>
        <dbReference type="Proteomes" id="UP001626536"/>
    </source>
</evidence>